<keyword evidence="6 15" id="KW-0378">Hydrolase</keyword>
<evidence type="ECO:0000256" key="10">
    <source>
        <dbReference type="ARBA" id="ARBA00030308"/>
    </source>
</evidence>
<dbReference type="AlphaFoldDB" id="A0A317C7G1"/>
<keyword evidence="7 13" id="KW-0460">Magnesium</keyword>
<evidence type="ECO:0000256" key="12">
    <source>
        <dbReference type="ARBA" id="ARBA00049546"/>
    </source>
</evidence>
<feature type="domain" description="Nudix hydrolase" evidence="14">
    <location>
        <begin position="42"/>
        <end position="181"/>
    </location>
</feature>
<dbReference type="InterPro" id="IPR020084">
    <property type="entry name" value="NUDIX_hydrolase_CS"/>
</dbReference>
<dbReference type="PROSITE" id="PS00893">
    <property type="entry name" value="NUDIX_BOX"/>
    <property type="match status" value="1"/>
</dbReference>
<comment type="function">
    <text evidence="8">Acts on ADP-mannose and ADP-glucose as well as ADP-ribose. Prevents glycogen biosynthesis. The reaction catalyzed by this enzyme is a limiting step of the gluconeogenic process.</text>
</comment>
<evidence type="ECO:0000313" key="15">
    <source>
        <dbReference type="EMBL" id="PWQ94249.1"/>
    </source>
</evidence>
<dbReference type="EC" id="3.6.1.13" evidence="3"/>
<dbReference type="SUPFAM" id="SSF55811">
    <property type="entry name" value="Nudix"/>
    <property type="match status" value="1"/>
</dbReference>
<dbReference type="GO" id="GO:0019693">
    <property type="term" value="P:ribose phosphate metabolic process"/>
    <property type="evidence" value="ECO:0007669"/>
    <property type="project" value="TreeGrafter"/>
</dbReference>
<comment type="similarity">
    <text evidence="2">Belongs to the Nudix hydrolase family. NudF subfamily.</text>
</comment>
<evidence type="ECO:0000313" key="16">
    <source>
        <dbReference type="Proteomes" id="UP000245506"/>
    </source>
</evidence>
<gene>
    <name evidence="15" type="primary">nudF</name>
    <name evidence="15" type="ORF">DKT75_17085</name>
</gene>
<feature type="binding site" evidence="13">
    <location>
        <position position="83"/>
    </location>
    <ligand>
        <name>Mg(2+)</name>
        <dbReference type="ChEBI" id="CHEBI:18420"/>
        <label>1</label>
    </ligand>
</feature>
<dbReference type="RefSeq" id="WP_109825043.1">
    <property type="nucleotide sequence ID" value="NZ_QGKL01000041.1"/>
</dbReference>
<dbReference type="Proteomes" id="UP000245506">
    <property type="component" value="Unassembled WGS sequence"/>
</dbReference>
<dbReference type="EMBL" id="QGKL01000041">
    <property type="protein sequence ID" value="PWQ94249.1"/>
    <property type="molecule type" value="Genomic_DNA"/>
</dbReference>
<evidence type="ECO:0000256" key="11">
    <source>
        <dbReference type="ARBA" id="ARBA00033056"/>
    </source>
</evidence>
<dbReference type="InterPro" id="IPR015797">
    <property type="entry name" value="NUDIX_hydrolase-like_dom_sf"/>
</dbReference>
<dbReference type="NCBIfam" id="TIGR00052">
    <property type="entry name" value="nudix-type nucleoside diphosphatase, YffH/AdpP family"/>
    <property type="match status" value="1"/>
</dbReference>
<keyword evidence="5 13" id="KW-0479">Metal-binding</keyword>
<dbReference type="OrthoDB" id="5292471at2"/>
<evidence type="ECO:0000256" key="9">
    <source>
        <dbReference type="ARBA" id="ARBA00030162"/>
    </source>
</evidence>
<evidence type="ECO:0000256" key="6">
    <source>
        <dbReference type="ARBA" id="ARBA00022801"/>
    </source>
</evidence>
<comment type="cofactor">
    <cofactor evidence="1 13">
        <name>Mg(2+)</name>
        <dbReference type="ChEBI" id="CHEBI:18420"/>
    </cofactor>
</comment>
<dbReference type="PANTHER" id="PTHR11839:SF5">
    <property type="entry name" value="ADP-RIBOSE PYROPHOSPHATASE"/>
    <property type="match status" value="1"/>
</dbReference>
<dbReference type="GO" id="GO:0005829">
    <property type="term" value="C:cytosol"/>
    <property type="evidence" value="ECO:0007669"/>
    <property type="project" value="TreeGrafter"/>
</dbReference>
<dbReference type="CDD" id="cd24155">
    <property type="entry name" value="NUDIX_ADPRase"/>
    <property type="match status" value="1"/>
</dbReference>
<dbReference type="GO" id="GO:0047631">
    <property type="term" value="F:ADP-ribose diphosphatase activity"/>
    <property type="evidence" value="ECO:0007669"/>
    <property type="project" value="UniProtKB-EC"/>
</dbReference>
<sequence length="189" mass="21259">MKFKILDKQTPFKRFFKIDVYKFQHELFAGGWSEPFTREIFERGNAVAILLHDPINDTVLLVEQFRAGAINDEQGPWMQEIVAGIVEEGETKEDVARREAFEEAGCEVNELAFIMDFYPSAGGSTELISLYYGAIDLSTLDTGIHGLASENEDIRTSIVSRNEALTQLREGKIKASLAIIALQWLALNK</sequence>
<accession>A0A317C7G1</accession>
<feature type="binding site" evidence="13">
    <location>
        <position position="99"/>
    </location>
    <ligand>
        <name>Mg(2+)</name>
        <dbReference type="ChEBI" id="CHEBI:18420"/>
        <label>1</label>
    </ligand>
</feature>
<keyword evidence="16" id="KW-1185">Reference proteome</keyword>
<evidence type="ECO:0000256" key="8">
    <source>
        <dbReference type="ARBA" id="ARBA00025164"/>
    </source>
</evidence>
<evidence type="ECO:0000256" key="2">
    <source>
        <dbReference type="ARBA" id="ARBA00007482"/>
    </source>
</evidence>
<dbReference type="InterPro" id="IPR000086">
    <property type="entry name" value="NUDIX_hydrolase_dom"/>
</dbReference>
<dbReference type="PROSITE" id="PS51462">
    <property type="entry name" value="NUDIX"/>
    <property type="match status" value="1"/>
</dbReference>
<evidence type="ECO:0000256" key="1">
    <source>
        <dbReference type="ARBA" id="ARBA00001946"/>
    </source>
</evidence>
<evidence type="ECO:0000256" key="5">
    <source>
        <dbReference type="ARBA" id="ARBA00022723"/>
    </source>
</evidence>
<evidence type="ECO:0000256" key="3">
    <source>
        <dbReference type="ARBA" id="ARBA00012453"/>
    </source>
</evidence>
<dbReference type="Gene3D" id="3.90.79.10">
    <property type="entry name" value="Nucleoside Triphosphate Pyrophosphohydrolase"/>
    <property type="match status" value="1"/>
</dbReference>
<proteinExistence type="inferred from homology"/>
<feature type="binding site" evidence="13">
    <location>
        <position position="152"/>
    </location>
    <ligand>
        <name>Mg(2+)</name>
        <dbReference type="ChEBI" id="CHEBI:18420"/>
        <label>1</label>
    </ligand>
</feature>
<feature type="binding site" evidence="13">
    <location>
        <position position="103"/>
    </location>
    <ligand>
        <name>Mg(2+)</name>
        <dbReference type="ChEBI" id="CHEBI:18420"/>
        <label>1</label>
    </ligand>
</feature>
<comment type="caution">
    <text evidence="15">The sequence shown here is derived from an EMBL/GenBank/DDBJ whole genome shotgun (WGS) entry which is preliminary data.</text>
</comment>
<reference evidence="15 16" key="1">
    <citation type="submission" date="2018-05" db="EMBL/GenBank/DDBJ databases">
        <title>Leucothrix arctica sp. nov., isolated from Arctic seawater.</title>
        <authorList>
            <person name="Choi A."/>
            <person name="Baek K."/>
        </authorList>
    </citation>
    <scope>NUCLEOTIDE SEQUENCE [LARGE SCALE GENOMIC DNA]</scope>
    <source>
        <strain evidence="15 16">IMCC9719</strain>
    </source>
</reference>
<dbReference type="Pfam" id="PF00293">
    <property type="entry name" value="NUDIX"/>
    <property type="match status" value="1"/>
</dbReference>
<evidence type="ECO:0000259" key="14">
    <source>
        <dbReference type="PROSITE" id="PS51462"/>
    </source>
</evidence>
<evidence type="ECO:0000256" key="4">
    <source>
        <dbReference type="ARBA" id="ARBA00013297"/>
    </source>
</evidence>
<dbReference type="GO" id="GO:0019144">
    <property type="term" value="F:ADP-sugar diphosphatase activity"/>
    <property type="evidence" value="ECO:0007669"/>
    <property type="project" value="TreeGrafter"/>
</dbReference>
<evidence type="ECO:0000256" key="7">
    <source>
        <dbReference type="ARBA" id="ARBA00022842"/>
    </source>
</evidence>
<organism evidence="15 16">
    <name type="scientific">Leucothrix arctica</name>
    <dbReference type="NCBI Taxonomy" id="1481894"/>
    <lineage>
        <taxon>Bacteria</taxon>
        <taxon>Pseudomonadati</taxon>
        <taxon>Pseudomonadota</taxon>
        <taxon>Gammaproteobacteria</taxon>
        <taxon>Thiotrichales</taxon>
        <taxon>Thiotrichaceae</taxon>
        <taxon>Leucothrix</taxon>
    </lineage>
</organism>
<protein>
    <recommendedName>
        <fullName evidence="4">ADP-ribose pyrophosphatase</fullName>
        <ecNumber evidence="3">3.6.1.13</ecNumber>
    </recommendedName>
    <alternativeName>
        <fullName evidence="9">ADP-ribose diphosphatase</fullName>
    </alternativeName>
    <alternativeName>
        <fullName evidence="11">ADP-ribose phosphohydrolase</fullName>
    </alternativeName>
    <alternativeName>
        <fullName evidence="10">Adenosine diphosphoribose pyrophosphatase</fullName>
    </alternativeName>
</protein>
<comment type="catalytic activity">
    <reaction evidence="12">
        <text>ADP-D-ribose + H2O = D-ribose 5-phosphate + AMP + 2 H(+)</text>
        <dbReference type="Rhea" id="RHEA:10412"/>
        <dbReference type="ChEBI" id="CHEBI:15377"/>
        <dbReference type="ChEBI" id="CHEBI:15378"/>
        <dbReference type="ChEBI" id="CHEBI:57967"/>
        <dbReference type="ChEBI" id="CHEBI:78346"/>
        <dbReference type="ChEBI" id="CHEBI:456215"/>
        <dbReference type="EC" id="3.6.1.13"/>
    </reaction>
</comment>
<dbReference type="GO" id="GO:0046872">
    <property type="term" value="F:metal ion binding"/>
    <property type="evidence" value="ECO:0007669"/>
    <property type="project" value="UniProtKB-KW"/>
</dbReference>
<dbReference type="GO" id="GO:0006753">
    <property type="term" value="P:nucleoside phosphate metabolic process"/>
    <property type="evidence" value="ECO:0007669"/>
    <property type="project" value="TreeGrafter"/>
</dbReference>
<name>A0A317C7G1_9GAMM</name>
<dbReference type="PANTHER" id="PTHR11839">
    <property type="entry name" value="UDP/ADP-SUGAR PYROPHOSPHATASE"/>
    <property type="match status" value="1"/>
</dbReference>
<evidence type="ECO:0000256" key="13">
    <source>
        <dbReference type="PIRSR" id="PIRSR604385-2"/>
    </source>
</evidence>
<dbReference type="InterPro" id="IPR004385">
    <property type="entry name" value="NDP_pyrophosphatase"/>
</dbReference>